<dbReference type="AlphaFoldDB" id="A0A8J2YA28"/>
<evidence type="ECO:0000256" key="2">
    <source>
        <dbReference type="ARBA" id="ARBA00022475"/>
    </source>
</evidence>
<feature type="transmembrane region" description="Helical" evidence="6">
    <location>
        <begin position="253"/>
        <end position="274"/>
    </location>
</feature>
<dbReference type="EMBL" id="BMHQ01000001">
    <property type="protein sequence ID" value="GGE04995.1"/>
    <property type="molecule type" value="Genomic_DNA"/>
</dbReference>
<feature type="transmembrane region" description="Helical" evidence="6">
    <location>
        <begin position="447"/>
        <end position="470"/>
    </location>
</feature>
<protein>
    <submittedName>
        <fullName evidence="7">LPS biosynthesis protein</fullName>
    </submittedName>
</protein>
<name>A0A8J2YA28_9BACL</name>
<comment type="subcellular location">
    <subcellularLocation>
        <location evidence="1">Cell membrane</location>
        <topology evidence="1">Multi-pass membrane protein</topology>
    </subcellularLocation>
</comment>
<feature type="transmembrane region" description="Helical" evidence="6">
    <location>
        <begin position="391"/>
        <end position="409"/>
    </location>
</feature>
<dbReference type="InterPro" id="IPR050833">
    <property type="entry name" value="Poly_Biosynth_Transport"/>
</dbReference>
<evidence type="ECO:0000256" key="1">
    <source>
        <dbReference type="ARBA" id="ARBA00004651"/>
    </source>
</evidence>
<evidence type="ECO:0000256" key="3">
    <source>
        <dbReference type="ARBA" id="ARBA00022692"/>
    </source>
</evidence>
<proteinExistence type="predicted"/>
<keyword evidence="4 6" id="KW-1133">Transmembrane helix</keyword>
<reference evidence="7" key="2">
    <citation type="submission" date="2020-09" db="EMBL/GenBank/DDBJ databases">
        <authorList>
            <person name="Sun Q."/>
            <person name="Zhou Y."/>
        </authorList>
    </citation>
    <scope>NUCLEOTIDE SEQUENCE</scope>
    <source>
        <strain evidence="7">CGMCC 1.15179</strain>
    </source>
</reference>
<accession>A0A8J2YA28</accession>
<sequence length="487" mass="55037">MLQKIKQLFSDSAAFAIAMMGNKLVALFLFPIYTRSLEPSQFGDWDMTNTIAMVVTYLCILGTDTALAFYFFDAKDETDRRAYFTSSVLFPTAISLIFLLLALLAGAPLANVLYENPTGYEALIFYAMLTIVANVIIQQVLAYARFSRRVWTFNIGSMGYVIGSSVLSIYFVVYEGAGVVGIFVGQVIGQWIVALILMWMFRKEFTRHITRKHITDLLHYGAPLLPTLLAFWVMNALSRPMIYHMISPEQAGIFGAAVRLASMIALLTAAFQLAWRPFSMSIKEREDAPRIYSLLGRAFLVIGTFFIMGLTFIIEPLVRLITGSPEYFAAYPYVWMLSLGTVLNTMHLIVGVGLLIHKQTKTISKTFMVASVLYFIGNFILIPVVGVWGTAAMSVITYLFVFLSIYRKAQAVYTVDFRMRSMLSYFALYLGLMVGITWLQVNDWQGLWFYYVIAVIVLVTAVFVTGLFDFRSLAVIRQRLLKPARKR</sequence>
<gene>
    <name evidence="7" type="ORF">GCM10011571_02550</name>
</gene>
<comment type="caution">
    <text evidence="7">The sequence shown here is derived from an EMBL/GenBank/DDBJ whole genome shotgun (WGS) entry which is preliminary data.</text>
</comment>
<keyword evidence="2" id="KW-1003">Cell membrane</keyword>
<evidence type="ECO:0000313" key="8">
    <source>
        <dbReference type="Proteomes" id="UP000625210"/>
    </source>
</evidence>
<evidence type="ECO:0000256" key="6">
    <source>
        <dbReference type="SAM" id="Phobius"/>
    </source>
</evidence>
<keyword evidence="5 6" id="KW-0472">Membrane</keyword>
<feature type="transmembrane region" description="Helical" evidence="6">
    <location>
        <begin position="334"/>
        <end position="355"/>
    </location>
</feature>
<feature type="transmembrane region" description="Helical" evidence="6">
    <location>
        <begin position="151"/>
        <end position="173"/>
    </location>
</feature>
<evidence type="ECO:0000256" key="4">
    <source>
        <dbReference type="ARBA" id="ARBA00022989"/>
    </source>
</evidence>
<dbReference type="InterPro" id="IPR002797">
    <property type="entry name" value="Polysacc_synth"/>
</dbReference>
<feature type="transmembrane region" description="Helical" evidence="6">
    <location>
        <begin position="84"/>
        <end position="110"/>
    </location>
</feature>
<dbReference type="RefSeq" id="WP_188646113.1">
    <property type="nucleotide sequence ID" value="NZ_BMHQ01000001.1"/>
</dbReference>
<feature type="transmembrane region" description="Helical" evidence="6">
    <location>
        <begin position="367"/>
        <end position="385"/>
    </location>
</feature>
<dbReference type="Pfam" id="PF01943">
    <property type="entry name" value="Polysacc_synt"/>
    <property type="match status" value="1"/>
</dbReference>
<keyword evidence="3 6" id="KW-0812">Transmembrane</keyword>
<feature type="transmembrane region" description="Helical" evidence="6">
    <location>
        <begin position="12"/>
        <end position="30"/>
    </location>
</feature>
<dbReference type="PANTHER" id="PTHR30250:SF11">
    <property type="entry name" value="O-ANTIGEN TRANSPORTER-RELATED"/>
    <property type="match status" value="1"/>
</dbReference>
<evidence type="ECO:0000313" key="7">
    <source>
        <dbReference type="EMBL" id="GGE04995.1"/>
    </source>
</evidence>
<evidence type="ECO:0000256" key="5">
    <source>
        <dbReference type="ARBA" id="ARBA00023136"/>
    </source>
</evidence>
<feature type="transmembrane region" description="Helical" evidence="6">
    <location>
        <begin position="50"/>
        <end position="72"/>
    </location>
</feature>
<feature type="transmembrane region" description="Helical" evidence="6">
    <location>
        <begin position="213"/>
        <end position="233"/>
    </location>
</feature>
<dbReference type="PANTHER" id="PTHR30250">
    <property type="entry name" value="PST FAMILY PREDICTED COLANIC ACID TRANSPORTER"/>
    <property type="match status" value="1"/>
</dbReference>
<feature type="transmembrane region" description="Helical" evidence="6">
    <location>
        <begin position="179"/>
        <end position="201"/>
    </location>
</feature>
<dbReference type="GO" id="GO:0005886">
    <property type="term" value="C:plasma membrane"/>
    <property type="evidence" value="ECO:0007669"/>
    <property type="project" value="UniProtKB-SubCell"/>
</dbReference>
<feature type="transmembrane region" description="Helical" evidence="6">
    <location>
        <begin position="122"/>
        <end position="144"/>
    </location>
</feature>
<organism evidence="7 8">
    <name type="scientific">Marinithermofilum abyssi</name>
    <dbReference type="NCBI Taxonomy" id="1571185"/>
    <lineage>
        <taxon>Bacteria</taxon>
        <taxon>Bacillati</taxon>
        <taxon>Bacillota</taxon>
        <taxon>Bacilli</taxon>
        <taxon>Bacillales</taxon>
        <taxon>Thermoactinomycetaceae</taxon>
        <taxon>Marinithermofilum</taxon>
    </lineage>
</organism>
<keyword evidence="8" id="KW-1185">Reference proteome</keyword>
<feature type="transmembrane region" description="Helical" evidence="6">
    <location>
        <begin position="294"/>
        <end position="314"/>
    </location>
</feature>
<dbReference type="Proteomes" id="UP000625210">
    <property type="component" value="Unassembled WGS sequence"/>
</dbReference>
<feature type="transmembrane region" description="Helical" evidence="6">
    <location>
        <begin position="421"/>
        <end position="441"/>
    </location>
</feature>
<reference evidence="7" key="1">
    <citation type="journal article" date="2014" name="Int. J. Syst. Evol. Microbiol.">
        <title>Complete genome sequence of Corynebacterium casei LMG S-19264T (=DSM 44701T), isolated from a smear-ripened cheese.</title>
        <authorList>
            <consortium name="US DOE Joint Genome Institute (JGI-PGF)"/>
            <person name="Walter F."/>
            <person name="Albersmeier A."/>
            <person name="Kalinowski J."/>
            <person name="Ruckert C."/>
        </authorList>
    </citation>
    <scope>NUCLEOTIDE SEQUENCE</scope>
    <source>
        <strain evidence="7">CGMCC 1.15179</strain>
    </source>
</reference>